<protein>
    <recommendedName>
        <fullName evidence="1">site-specific DNA-methyltransferase (adenine-specific)</fullName>
        <ecNumber evidence="1">2.1.1.72</ecNumber>
    </recommendedName>
</protein>
<dbReference type="Gene3D" id="3.40.50.150">
    <property type="entry name" value="Vaccinia Virus protein VP39"/>
    <property type="match status" value="1"/>
</dbReference>
<feature type="domain" description="DNA methylase adenine-specific" evidence="6">
    <location>
        <begin position="118"/>
        <end position="360"/>
    </location>
</feature>
<dbReference type="STRING" id="89059.LAC1533_0624"/>
<dbReference type="SUPFAM" id="SSF53335">
    <property type="entry name" value="S-adenosyl-L-methionine-dependent methyltransferases"/>
    <property type="match status" value="1"/>
</dbReference>
<evidence type="ECO:0000256" key="4">
    <source>
        <dbReference type="ARBA" id="ARBA00022747"/>
    </source>
</evidence>
<evidence type="ECO:0000256" key="2">
    <source>
        <dbReference type="ARBA" id="ARBA00022603"/>
    </source>
</evidence>
<dbReference type="PANTHER" id="PTHR33841">
    <property type="entry name" value="DNA METHYLTRANSFERASE YEEA-RELATED"/>
    <property type="match status" value="1"/>
</dbReference>
<comment type="catalytic activity">
    <reaction evidence="5">
        <text>a 2'-deoxyadenosine in DNA + S-adenosyl-L-methionine = an N(6)-methyl-2'-deoxyadenosine in DNA + S-adenosyl-L-homocysteine + H(+)</text>
        <dbReference type="Rhea" id="RHEA:15197"/>
        <dbReference type="Rhea" id="RHEA-COMP:12418"/>
        <dbReference type="Rhea" id="RHEA-COMP:12419"/>
        <dbReference type="ChEBI" id="CHEBI:15378"/>
        <dbReference type="ChEBI" id="CHEBI:57856"/>
        <dbReference type="ChEBI" id="CHEBI:59789"/>
        <dbReference type="ChEBI" id="CHEBI:90615"/>
        <dbReference type="ChEBI" id="CHEBI:90616"/>
        <dbReference type="EC" id="2.1.1.72"/>
    </reaction>
</comment>
<dbReference type="GO" id="GO:0008170">
    <property type="term" value="F:N-methyltransferase activity"/>
    <property type="evidence" value="ECO:0007669"/>
    <property type="project" value="InterPro"/>
</dbReference>
<dbReference type="GO" id="GO:0009307">
    <property type="term" value="P:DNA restriction-modification system"/>
    <property type="evidence" value="ECO:0007669"/>
    <property type="project" value="UniProtKB-KW"/>
</dbReference>
<accession>A0A0R2K4H8</accession>
<dbReference type="OrthoDB" id="32195at2"/>
<evidence type="ECO:0000313" key="9">
    <source>
        <dbReference type="Proteomes" id="UP000051491"/>
    </source>
</evidence>
<dbReference type="Pfam" id="PF02384">
    <property type="entry name" value="N6_Mtase"/>
    <property type="match status" value="1"/>
</dbReference>
<dbReference type="PANTHER" id="PTHR33841:SF1">
    <property type="entry name" value="DNA METHYLTRANSFERASE A"/>
    <property type="match status" value="1"/>
</dbReference>
<evidence type="ECO:0000313" key="8">
    <source>
        <dbReference type="EMBL" id="KRN82092.1"/>
    </source>
</evidence>
<dbReference type="InterPro" id="IPR029063">
    <property type="entry name" value="SAM-dependent_MTases_sf"/>
</dbReference>
<dbReference type="InterPro" id="IPR003356">
    <property type="entry name" value="DNA_methylase_A-5"/>
</dbReference>
<dbReference type="PRINTS" id="PR00507">
    <property type="entry name" value="N12N6MTFRASE"/>
</dbReference>
<evidence type="ECO:0000256" key="1">
    <source>
        <dbReference type="ARBA" id="ARBA00011900"/>
    </source>
</evidence>
<dbReference type="InterPro" id="IPR025931">
    <property type="entry name" value="TaqI_C"/>
</dbReference>
<sequence>MKRTVSNATLANWQRLGSNNKKLLHRANKTDSLRKIFPDKYISNKENKKQILAIADYIAENKLTPTRFICQLAVHEVTFSANICPANKTRFYQEALVLVPNLAQLPDSKLFKVDLQEPDFLGALYQTLQAEGARNKNGLYYTPADVADKLLGQMSFSSDQDFFDPAVGTGIFLIELIKKFAIPVANLHGRDIDPIAVLLATANILLQAPANDDSYPDIKVGDYLKTPVVQKYTNIIGNPPWGAKKVTEAAFSKFKKADSFAYFIEKSLQTLNMNGSLAFVLPVSILNITRHQPIRQLILTKGLLKSITYLPKLFQGVVSDVVLLVLRKGEPANNTVTFINGPQQIELAQEAFKSLPHQNLLPVRSCDRKILQNVWHTAHADLSNSIWGLGIVTGNNHEFVLHEKTQGTEPLITGKEVQPFVLRQPQSYLEFQPAKFQQTAAESIYRSPEKLIYKFINNHLVFAYDNQKRLTLNSANILVPKVSTHSTKTVMAFLNSQLFQYLNQILFASPKVLRGNLEELPIAILSDKERKSLEKLVTRQLAGQDLRKEINKFIFAKYGLTQFQIERVKQVLAANIFE</sequence>
<dbReference type="Pfam" id="PF12950">
    <property type="entry name" value="TaqI_C"/>
    <property type="match status" value="1"/>
</dbReference>
<keyword evidence="3" id="KW-0808">Transferase</keyword>
<dbReference type="Proteomes" id="UP000051491">
    <property type="component" value="Unassembled WGS sequence"/>
</dbReference>
<keyword evidence="4" id="KW-0680">Restriction system</keyword>
<evidence type="ECO:0000256" key="3">
    <source>
        <dbReference type="ARBA" id="ARBA00022679"/>
    </source>
</evidence>
<comment type="caution">
    <text evidence="8">The sequence shown here is derived from an EMBL/GenBank/DDBJ whole genome shotgun (WGS) entry which is preliminary data.</text>
</comment>
<dbReference type="PATRIC" id="fig|89059.3.peg.1791"/>
<dbReference type="PROSITE" id="PS00092">
    <property type="entry name" value="N6_MTASE"/>
    <property type="match status" value="1"/>
</dbReference>
<organism evidence="8 9">
    <name type="scientific">Ligilactobacillus acidipiscis</name>
    <dbReference type="NCBI Taxonomy" id="89059"/>
    <lineage>
        <taxon>Bacteria</taxon>
        <taxon>Bacillati</taxon>
        <taxon>Bacillota</taxon>
        <taxon>Bacilli</taxon>
        <taxon>Lactobacillales</taxon>
        <taxon>Lactobacillaceae</taxon>
        <taxon>Ligilactobacillus</taxon>
    </lineage>
</organism>
<dbReference type="InterPro" id="IPR050953">
    <property type="entry name" value="N4_N6_ade-DNA_methylase"/>
</dbReference>
<dbReference type="Gene3D" id="3.90.220.10">
    <property type="entry name" value="Adenine-n6-DNA-methyltransferase Taqi, Chain A, domain 2"/>
    <property type="match status" value="1"/>
</dbReference>
<dbReference type="GO" id="GO:0009007">
    <property type="term" value="F:site-specific DNA-methyltransferase (adenine-specific) activity"/>
    <property type="evidence" value="ECO:0007669"/>
    <property type="project" value="UniProtKB-EC"/>
</dbReference>
<dbReference type="GO" id="GO:0003677">
    <property type="term" value="F:DNA binding"/>
    <property type="evidence" value="ECO:0007669"/>
    <property type="project" value="InterPro"/>
</dbReference>
<dbReference type="GO" id="GO:0032259">
    <property type="term" value="P:methylation"/>
    <property type="evidence" value="ECO:0007669"/>
    <property type="project" value="UniProtKB-KW"/>
</dbReference>
<proteinExistence type="predicted"/>
<gene>
    <name evidence="8" type="ORF">IV43_GL001678</name>
</gene>
<name>A0A0R2K4H8_9LACO</name>
<keyword evidence="2 8" id="KW-0489">Methyltransferase</keyword>
<reference evidence="8 9" key="1">
    <citation type="journal article" date="2015" name="Genome Announc.">
        <title>Expanding the biotechnology potential of lactobacilli through comparative genomics of 213 strains and associated genera.</title>
        <authorList>
            <person name="Sun Z."/>
            <person name="Harris H.M."/>
            <person name="McCann A."/>
            <person name="Guo C."/>
            <person name="Argimon S."/>
            <person name="Zhang W."/>
            <person name="Yang X."/>
            <person name="Jeffery I.B."/>
            <person name="Cooney J.C."/>
            <person name="Kagawa T.F."/>
            <person name="Liu W."/>
            <person name="Song Y."/>
            <person name="Salvetti E."/>
            <person name="Wrobel A."/>
            <person name="Rasinkangas P."/>
            <person name="Parkhill J."/>
            <person name="Rea M.C."/>
            <person name="O'Sullivan O."/>
            <person name="Ritari J."/>
            <person name="Douillard F.P."/>
            <person name="Paul Ross R."/>
            <person name="Yang R."/>
            <person name="Briner A.E."/>
            <person name="Felis G.E."/>
            <person name="de Vos W.M."/>
            <person name="Barrangou R."/>
            <person name="Klaenhammer T.R."/>
            <person name="Caufield P.W."/>
            <person name="Cui Y."/>
            <person name="Zhang H."/>
            <person name="O'Toole P.W."/>
        </authorList>
    </citation>
    <scope>NUCLEOTIDE SEQUENCE [LARGE SCALE GENOMIC DNA]</scope>
    <source>
        <strain evidence="8 9">DSM 15353</strain>
    </source>
</reference>
<evidence type="ECO:0000259" key="7">
    <source>
        <dbReference type="Pfam" id="PF12950"/>
    </source>
</evidence>
<dbReference type="InterPro" id="IPR002052">
    <property type="entry name" value="DNA_methylase_N6_adenine_CS"/>
</dbReference>
<dbReference type="RefSeq" id="WP_010497411.1">
    <property type="nucleotide sequence ID" value="NZ_JQBK01000055.1"/>
</dbReference>
<evidence type="ECO:0000256" key="5">
    <source>
        <dbReference type="ARBA" id="ARBA00047942"/>
    </source>
</evidence>
<dbReference type="EMBL" id="JQBK01000055">
    <property type="protein sequence ID" value="KRN82092.1"/>
    <property type="molecule type" value="Genomic_DNA"/>
</dbReference>
<evidence type="ECO:0000259" key="6">
    <source>
        <dbReference type="Pfam" id="PF02384"/>
    </source>
</evidence>
<dbReference type="InterPro" id="IPR023135">
    <property type="entry name" value="N6_DNA_MeTrfase_TaqI_C"/>
</dbReference>
<feature type="domain" description="TaqI-like C-terminal specificity" evidence="7">
    <location>
        <begin position="410"/>
        <end position="522"/>
    </location>
</feature>
<dbReference type="EC" id="2.1.1.72" evidence="1"/>
<dbReference type="AlphaFoldDB" id="A0A0R2K4H8"/>